<protein>
    <recommendedName>
        <fullName evidence="1">DUF6894 domain-containing protein</fullName>
    </recommendedName>
</protein>
<organism evidence="2 3">
    <name type="scientific">Mesorhizobium loti R88b</name>
    <dbReference type="NCBI Taxonomy" id="935548"/>
    <lineage>
        <taxon>Bacteria</taxon>
        <taxon>Pseudomonadati</taxon>
        <taxon>Pseudomonadota</taxon>
        <taxon>Alphaproteobacteria</taxon>
        <taxon>Hyphomicrobiales</taxon>
        <taxon>Phyllobacteriaceae</taxon>
        <taxon>Mesorhizobium</taxon>
    </lineage>
</organism>
<evidence type="ECO:0000313" key="3">
    <source>
        <dbReference type="Proteomes" id="UP000503017"/>
    </source>
</evidence>
<dbReference type="Pfam" id="PF21834">
    <property type="entry name" value="DUF6894"/>
    <property type="match status" value="1"/>
</dbReference>
<name>A0A6M7WLI0_RHILI</name>
<dbReference type="Proteomes" id="UP000503017">
    <property type="component" value="Chromosome"/>
</dbReference>
<reference evidence="2 3" key="1">
    <citation type="submission" date="2018-10" db="EMBL/GenBank/DDBJ databases">
        <authorList>
            <person name="Perry B.J."/>
            <person name="Sullivan J.T."/>
            <person name="Murphy R.J.T."/>
            <person name="Ramsay J.P."/>
            <person name="Ronson C.W."/>
        </authorList>
    </citation>
    <scope>NUCLEOTIDE SEQUENCE [LARGE SCALE GENOMIC DNA]</scope>
    <source>
        <strain evidence="2 3">R88b</strain>
    </source>
</reference>
<dbReference type="RefSeq" id="WP_032925480.1">
    <property type="nucleotide sequence ID" value="NZ_CP033367.1"/>
</dbReference>
<feature type="domain" description="DUF6894" evidence="1">
    <location>
        <begin position="4"/>
        <end position="70"/>
    </location>
</feature>
<sequence>MPQYYFDIHDGKDFSADEVGVDCKTLADVSDYAVTVLPDIARDELPNGPNRVFWVKAHMGDGKYLFRASLVLATAWLVERPNGGIHPGETLKLAALKRLKGQIAAMRRDLAEDQLSHELHEIDALLGVTQSETDRMIARLARSQR</sequence>
<dbReference type="EMBL" id="CP033367">
    <property type="protein sequence ID" value="QKD02695.1"/>
    <property type="molecule type" value="Genomic_DNA"/>
</dbReference>
<evidence type="ECO:0000313" key="2">
    <source>
        <dbReference type="EMBL" id="QKD02695.1"/>
    </source>
</evidence>
<proteinExistence type="predicted"/>
<dbReference type="AlphaFoldDB" id="A0A6M7WLI0"/>
<evidence type="ECO:0000259" key="1">
    <source>
        <dbReference type="Pfam" id="PF21834"/>
    </source>
</evidence>
<accession>A0A6M7WLI0</accession>
<dbReference type="InterPro" id="IPR054189">
    <property type="entry name" value="DUF6894"/>
</dbReference>
<gene>
    <name evidence="2" type="ORF">EB235_15275</name>
</gene>